<evidence type="ECO:0000256" key="7">
    <source>
        <dbReference type="ARBA" id="ARBA00023065"/>
    </source>
</evidence>
<evidence type="ECO:0000256" key="10">
    <source>
        <dbReference type="ARBA" id="ARBA00023237"/>
    </source>
</evidence>
<evidence type="ECO:0000256" key="3">
    <source>
        <dbReference type="ARBA" id="ARBA00022448"/>
    </source>
</evidence>
<evidence type="ECO:0000259" key="12">
    <source>
        <dbReference type="Pfam" id="PF13609"/>
    </source>
</evidence>
<feature type="domain" description="Porin" evidence="12">
    <location>
        <begin position="16"/>
        <end position="325"/>
    </location>
</feature>
<dbReference type="Gene3D" id="2.40.160.10">
    <property type="entry name" value="Porin"/>
    <property type="match status" value="1"/>
</dbReference>
<keyword evidence="9" id="KW-0472">Membrane</keyword>
<name>A0A5A9VZD7_9GAMM</name>
<keyword evidence="4" id="KW-1134">Transmembrane beta strand</keyword>
<evidence type="ECO:0000256" key="4">
    <source>
        <dbReference type="ARBA" id="ARBA00022452"/>
    </source>
</evidence>
<keyword evidence="14" id="KW-1185">Reference proteome</keyword>
<keyword evidence="5" id="KW-0812">Transmembrane</keyword>
<protein>
    <submittedName>
        <fullName evidence="13">Porin</fullName>
    </submittedName>
</protein>
<comment type="subunit">
    <text evidence="2">Homotrimer.</text>
</comment>
<proteinExistence type="predicted"/>
<keyword evidence="8" id="KW-0626">Porin</keyword>
<keyword evidence="7" id="KW-0406">Ion transport</keyword>
<evidence type="ECO:0000256" key="2">
    <source>
        <dbReference type="ARBA" id="ARBA00011233"/>
    </source>
</evidence>
<reference evidence="13 14" key="1">
    <citation type="submission" date="2019-03" db="EMBL/GenBank/DDBJ databases">
        <title>Nitrincola sp. nov. isolated from an Indian soda lake.</title>
        <authorList>
            <person name="Joshi A."/>
            <person name="Thite S.V."/>
            <person name="Joseph N."/>
            <person name="Dhotre D."/>
            <person name="Moorthy M."/>
            <person name="Shouche Y.S."/>
        </authorList>
    </citation>
    <scope>NUCLEOTIDE SEQUENCE [LARGE SCALE GENOMIC DNA]</scope>
    <source>
        <strain evidence="13 14">MEB193</strain>
    </source>
</reference>
<evidence type="ECO:0000256" key="8">
    <source>
        <dbReference type="ARBA" id="ARBA00023114"/>
    </source>
</evidence>
<evidence type="ECO:0000256" key="1">
    <source>
        <dbReference type="ARBA" id="ARBA00004571"/>
    </source>
</evidence>
<dbReference type="GO" id="GO:0046930">
    <property type="term" value="C:pore complex"/>
    <property type="evidence" value="ECO:0007669"/>
    <property type="project" value="UniProtKB-KW"/>
</dbReference>
<evidence type="ECO:0000256" key="5">
    <source>
        <dbReference type="ARBA" id="ARBA00022692"/>
    </source>
</evidence>
<dbReference type="Pfam" id="PF13609">
    <property type="entry name" value="Porin_4"/>
    <property type="match status" value="1"/>
</dbReference>
<evidence type="ECO:0000256" key="6">
    <source>
        <dbReference type="ARBA" id="ARBA00022729"/>
    </source>
</evidence>
<feature type="signal peptide" evidence="11">
    <location>
        <begin position="1"/>
        <end position="31"/>
    </location>
</feature>
<dbReference type="EMBL" id="SMRS01000012">
    <property type="protein sequence ID" value="KAA0873594.1"/>
    <property type="molecule type" value="Genomic_DNA"/>
</dbReference>
<feature type="chain" id="PRO_5022953505" evidence="11">
    <location>
        <begin position="32"/>
        <end position="357"/>
    </location>
</feature>
<dbReference type="CDD" id="cd00342">
    <property type="entry name" value="gram_neg_porins"/>
    <property type="match status" value="1"/>
</dbReference>
<dbReference type="PANTHER" id="PTHR34501:SF9">
    <property type="entry name" value="MAJOR OUTER MEMBRANE PROTEIN P.IA"/>
    <property type="match status" value="1"/>
</dbReference>
<evidence type="ECO:0000256" key="9">
    <source>
        <dbReference type="ARBA" id="ARBA00023136"/>
    </source>
</evidence>
<keyword evidence="6 11" id="KW-0732">Signal</keyword>
<accession>A0A5A9VZD7</accession>
<dbReference type="InterPro" id="IPR033900">
    <property type="entry name" value="Gram_neg_porin_domain"/>
</dbReference>
<dbReference type="InterPro" id="IPR023614">
    <property type="entry name" value="Porin_dom_sf"/>
</dbReference>
<evidence type="ECO:0000256" key="11">
    <source>
        <dbReference type="SAM" id="SignalP"/>
    </source>
</evidence>
<evidence type="ECO:0000313" key="13">
    <source>
        <dbReference type="EMBL" id="KAA0873594.1"/>
    </source>
</evidence>
<dbReference type="Proteomes" id="UP000325302">
    <property type="component" value="Unassembled WGS sequence"/>
</dbReference>
<comment type="subcellular location">
    <subcellularLocation>
        <location evidence="1">Cell outer membrane</location>
        <topology evidence="1">Multi-pass membrane protein</topology>
    </subcellularLocation>
</comment>
<sequence length="357" mass="37983">METAMNQNFLRQSLLASAVAASLALPAIASADATLYGSFRLGMFKTDQSSAELADYASRIGLRGTVDLGLEQTQGIFHYEQGLSLNSGALGGGRYASIGATGPWGTLRGGKLDHPTYTYVGQVNEFAMSALPVHIDVGYVANGSNPARGFRADRRVSNTLAYTSPNLGGAEFMVAGVFAGEADGSVFGDTATINPEKDRTLDGYNLGGKYTVEGLTLAAAYGAVKARKDVVSGYEVDSNLWGASARYNIQNFRLAAKYEQSKDKIDNSKEKGYGLQGTYEVNGYGASLGFSSVKADNASREKATQIEVHHRMGNGVVALGYVDYNSAAIGTQTAGDRALWPLNRGNDTAYLTYRLQF</sequence>
<dbReference type="InterPro" id="IPR050298">
    <property type="entry name" value="Gram-neg_bact_OMP"/>
</dbReference>
<keyword evidence="3" id="KW-0813">Transport</keyword>
<gene>
    <name evidence="13" type="ORF">E1H14_12700</name>
</gene>
<comment type="caution">
    <text evidence="13">The sequence shown here is derived from an EMBL/GenBank/DDBJ whole genome shotgun (WGS) entry which is preliminary data.</text>
</comment>
<dbReference type="GO" id="GO:0006811">
    <property type="term" value="P:monoatomic ion transport"/>
    <property type="evidence" value="ECO:0007669"/>
    <property type="project" value="UniProtKB-KW"/>
</dbReference>
<keyword evidence="10" id="KW-0998">Cell outer membrane</keyword>
<dbReference type="GO" id="GO:0009279">
    <property type="term" value="C:cell outer membrane"/>
    <property type="evidence" value="ECO:0007669"/>
    <property type="project" value="UniProtKB-SubCell"/>
</dbReference>
<dbReference type="OrthoDB" id="8957883at2"/>
<dbReference type="PANTHER" id="PTHR34501">
    <property type="entry name" value="PROTEIN YDDL-RELATED"/>
    <property type="match status" value="1"/>
</dbReference>
<organism evidence="13 14">
    <name type="scientific">Nitrincola tapanii</name>
    <dbReference type="NCBI Taxonomy" id="1708751"/>
    <lineage>
        <taxon>Bacteria</taxon>
        <taxon>Pseudomonadati</taxon>
        <taxon>Pseudomonadota</taxon>
        <taxon>Gammaproteobacteria</taxon>
        <taxon>Oceanospirillales</taxon>
        <taxon>Oceanospirillaceae</taxon>
        <taxon>Nitrincola</taxon>
    </lineage>
</organism>
<dbReference type="AlphaFoldDB" id="A0A5A9VZD7"/>
<dbReference type="SUPFAM" id="SSF56935">
    <property type="entry name" value="Porins"/>
    <property type="match status" value="1"/>
</dbReference>
<evidence type="ECO:0000313" key="14">
    <source>
        <dbReference type="Proteomes" id="UP000325302"/>
    </source>
</evidence>
<dbReference type="GO" id="GO:0015288">
    <property type="term" value="F:porin activity"/>
    <property type="evidence" value="ECO:0007669"/>
    <property type="project" value="UniProtKB-KW"/>
</dbReference>